<evidence type="ECO:0000313" key="1">
    <source>
        <dbReference type="EMBL" id="KAG7162819.1"/>
    </source>
</evidence>
<dbReference type="AlphaFoldDB" id="A0A8J5K0J8"/>
<sequence>RSEALTLAQLIRYNCIKHKRRNSSTITVRHCRNQETPFSLYFGMMIHAHSRNRGIIDKLFQHGICVSYVRVLQLSARSGQCCAVDNLDQNPFSNTATDSFHGTGISLFQHPDFDGRNKVM</sequence>
<feature type="non-terminal residue" evidence="1">
    <location>
        <position position="120"/>
    </location>
</feature>
<reference evidence="1" key="1">
    <citation type="journal article" date="2021" name="Sci. Adv.">
        <title>The American lobster genome reveals insights on longevity, neural, and immune adaptations.</title>
        <authorList>
            <person name="Polinski J.M."/>
            <person name="Zimin A.V."/>
            <person name="Clark K.F."/>
            <person name="Kohn A.B."/>
            <person name="Sadowski N."/>
            <person name="Timp W."/>
            <person name="Ptitsyn A."/>
            <person name="Khanna P."/>
            <person name="Romanova D.Y."/>
            <person name="Williams P."/>
            <person name="Greenwood S.J."/>
            <person name="Moroz L.L."/>
            <person name="Walt D.R."/>
            <person name="Bodnar A.G."/>
        </authorList>
    </citation>
    <scope>NUCLEOTIDE SEQUENCE</scope>
    <source>
        <strain evidence="1">GMGI-L3</strain>
    </source>
</reference>
<accession>A0A8J5K0J8</accession>
<dbReference type="PANTHER" id="PTHR47018">
    <property type="entry name" value="CXC DOMAIN-CONTAINING PROTEIN-RELATED"/>
    <property type="match status" value="1"/>
</dbReference>
<gene>
    <name evidence="1" type="ORF">Hamer_G031227</name>
</gene>
<dbReference type="Proteomes" id="UP000747542">
    <property type="component" value="Unassembled WGS sequence"/>
</dbReference>
<dbReference type="EMBL" id="JAHLQT010026998">
    <property type="protein sequence ID" value="KAG7162819.1"/>
    <property type="molecule type" value="Genomic_DNA"/>
</dbReference>
<feature type="non-terminal residue" evidence="1">
    <location>
        <position position="1"/>
    </location>
</feature>
<proteinExistence type="predicted"/>
<comment type="caution">
    <text evidence="1">The sequence shown here is derived from an EMBL/GenBank/DDBJ whole genome shotgun (WGS) entry which is preliminary data.</text>
</comment>
<keyword evidence="2" id="KW-1185">Reference proteome</keyword>
<organism evidence="1 2">
    <name type="scientific">Homarus americanus</name>
    <name type="common">American lobster</name>
    <dbReference type="NCBI Taxonomy" id="6706"/>
    <lineage>
        <taxon>Eukaryota</taxon>
        <taxon>Metazoa</taxon>
        <taxon>Ecdysozoa</taxon>
        <taxon>Arthropoda</taxon>
        <taxon>Crustacea</taxon>
        <taxon>Multicrustacea</taxon>
        <taxon>Malacostraca</taxon>
        <taxon>Eumalacostraca</taxon>
        <taxon>Eucarida</taxon>
        <taxon>Decapoda</taxon>
        <taxon>Pleocyemata</taxon>
        <taxon>Astacidea</taxon>
        <taxon>Nephropoidea</taxon>
        <taxon>Nephropidae</taxon>
        <taxon>Homarus</taxon>
    </lineage>
</organism>
<protein>
    <submittedName>
        <fullName evidence="1">Uncharacterized protein</fullName>
    </submittedName>
</protein>
<evidence type="ECO:0000313" key="2">
    <source>
        <dbReference type="Proteomes" id="UP000747542"/>
    </source>
</evidence>
<name>A0A8J5K0J8_HOMAM</name>